<organism evidence="1 2">
    <name type="scientific">Lactuca virosa</name>
    <dbReference type="NCBI Taxonomy" id="75947"/>
    <lineage>
        <taxon>Eukaryota</taxon>
        <taxon>Viridiplantae</taxon>
        <taxon>Streptophyta</taxon>
        <taxon>Embryophyta</taxon>
        <taxon>Tracheophyta</taxon>
        <taxon>Spermatophyta</taxon>
        <taxon>Magnoliopsida</taxon>
        <taxon>eudicotyledons</taxon>
        <taxon>Gunneridae</taxon>
        <taxon>Pentapetalae</taxon>
        <taxon>asterids</taxon>
        <taxon>campanulids</taxon>
        <taxon>Asterales</taxon>
        <taxon>Asteraceae</taxon>
        <taxon>Cichorioideae</taxon>
        <taxon>Cichorieae</taxon>
        <taxon>Lactucinae</taxon>
        <taxon>Lactuca</taxon>
    </lineage>
</organism>
<dbReference type="Proteomes" id="UP001157418">
    <property type="component" value="Unassembled WGS sequence"/>
</dbReference>
<dbReference type="AlphaFoldDB" id="A0AAU9P9A1"/>
<accession>A0AAU9P9A1</accession>
<reference evidence="1 2" key="1">
    <citation type="submission" date="2022-01" db="EMBL/GenBank/DDBJ databases">
        <authorList>
            <person name="Xiong W."/>
            <person name="Schranz E."/>
        </authorList>
    </citation>
    <scope>NUCLEOTIDE SEQUENCE [LARGE SCALE GENOMIC DNA]</scope>
</reference>
<sequence>MYKDYRFLPLAHYMFWCLTGVKCKRNHKRDWEEAITRTNSGLSNFLDDKDKDHRKTMRLSFLRSIREYLVRNKELIL</sequence>
<keyword evidence="2" id="KW-1185">Reference proteome</keyword>
<evidence type="ECO:0000313" key="2">
    <source>
        <dbReference type="Proteomes" id="UP001157418"/>
    </source>
</evidence>
<protein>
    <submittedName>
        <fullName evidence="1">Uncharacterized protein</fullName>
    </submittedName>
</protein>
<comment type="caution">
    <text evidence="1">The sequence shown here is derived from an EMBL/GenBank/DDBJ whole genome shotgun (WGS) entry which is preliminary data.</text>
</comment>
<name>A0AAU9P9A1_9ASTR</name>
<gene>
    <name evidence="1" type="ORF">LVIROSA_LOCUS32247</name>
</gene>
<proteinExistence type="predicted"/>
<evidence type="ECO:0000313" key="1">
    <source>
        <dbReference type="EMBL" id="CAH1446563.1"/>
    </source>
</evidence>
<dbReference type="EMBL" id="CAKMRJ010005523">
    <property type="protein sequence ID" value="CAH1446563.1"/>
    <property type="molecule type" value="Genomic_DNA"/>
</dbReference>